<dbReference type="SUPFAM" id="SSF50978">
    <property type="entry name" value="WD40 repeat-like"/>
    <property type="match status" value="1"/>
</dbReference>
<evidence type="ECO:0000313" key="5">
    <source>
        <dbReference type="EMBL" id="KAF5370524.1"/>
    </source>
</evidence>
<gene>
    <name evidence="5" type="ORF">D9615_010338</name>
</gene>
<feature type="coiled-coil region" evidence="2">
    <location>
        <begin position="448"/>
        <end position="475"/>
    </location>
</feature>
<dbReference type="Pfam" id="PF00400">
    <property type="entry name" value="WD40"/>
    <property type="match status" value="1"/>
</dbReference>
<dbReference type="OrthoDB" id="3269001at2759"/>
<feature type="region of interest" description="Disordered" evidence="3">
    <location>
        <begin position="1154"/>
        <end position="1185"/>
    </location>
</feature>
<comment type="caution">
    <text evidence="5">The sequence shown here is derived from an EMBL/GenBank/DDBJ whole genome shotgun (WGS) entry which is preliminary data.</text>
</comment>
<feature type="transmembrane region" description="Helical" evidence="4">
    <location>
        <begin position="760"/>
        <end position="780"/>
    </location>
</feature>
<reference evidence="5 6" key="1">
    <citation type="journal article" date="2020" name="ISME J.">
        <title>Uncovering the hidden diversity of litter-decomposition mechanisms in mushroom-forming fungi.</title>
        <authorList>
            <person name="Floudas D."/>
            <person name="Bentzer J."/>
            <person name="Ahren D."/>
            <person name="Johansson T."/>
            <person name="Persson P."/>
            <person name="Tunlid A."/>
        </authorList>
    </citation>
    <scope>NUCLEOTIDE SEQUENCE [LARGE SCALE GENOMIC DNA]</scope>
    <source>
        <strain evidence="5 6">CBS 661.87</strain>
    </source>
</reference>
<feature type="repeat" description="WD" evidence="1">
    <location>
        <begin position="11"/>
        <end position="44"/>
    </location>
</feature>
<accession>A0A8H5LV27</accession>
<evidence type="ECO:0000256" key="2">
    <source>
        <dbReference type="SAM" id="Coils"/>
    </source>
</evidence>
<keyword evidence="4" id="KW-0812">Transmembrane</keyword>
<dbReference type="Gene3D" id="2.130.10.10">
    <property type="entry name" value="YVTN repeat-like/Quinoprotein amine dehydrogenase"/>
    <property type="match status" value="1"/>
</dbReference>
<keyword evidence="6" id="KW-1185">Reference proteome</keyword>
<dbReference type="EMBL" id="JAACJP010000051">
    <property type="protein sequence ID" value="KAF5370524.1"/>
    <property type="molecule type" value="Genomic_DNA"/>
</dbReference>
<name>A0A8H5LV27_9AGAR</name>
<feature type="coiled-coil region" evidence="2">
    <location>
        <begin position="381"/>
        <end position="415"/>
    </location>
</feature>
<feature type="transmembrane region" description="Helical" evidence="4">
    <location>
        <begin position="733"/>
        <end position="753"/>
    </location>
</feature>
<evidence type="ECO:0000256" key="4">
    <source>
        <dbReference type="SAM" id="Phobius"/>
    </source>
</evidence>
<keyword evidence="2" id="KW-0175">Coiled coil</keyword>
<dbReference type="PANTHER" id="PTHR46579">
    <property type="entry name" value="F5/8 TYPE C DOMAIN-CONTAINING PROTEIN-RELATED"/>
    <property type="match status" value="1"/>
</dbReference>
<protein>
    <submittedName>
        <fullName evidence="5">Uncharacterized protein</fullName>
    </submittedName>
</protein>
<dbReference type="InterPro" id="IPR036322">
    <property type="entry name" value="WD40_repeat_dom_sf"/>
</dbReference>
<proteinExistence type="predicted"/>
<keyword evidence="4" id="KW-0472">Membrane</keyword>
<dbReference type="PROSITE" id="PS50294">
    <property type="entry name" value="WD_REPEATS_REGION"/>
    <property type="match status" value="1"/>
</dbReference>
<keyword evidence="1" id="KW-0853">WD repeat</keyword>
<evidence type="ECO:0000256" key="1">
    <source>
        <dbReference type="PROSITE-ProRule" id="PRU00221"/>
    </source>
</evidence>
<dbReference type="SMART" id="SM00320">
    <property type="entry name" value="WD40"/>
    <property type="match status" value="3"/>
</dbReference>
<dbReference type="PROSITE" id="PS50082">
    <property type="entry name" value="WD_REPEATS_2"/>
    <property type="match status" value="1"/>
</dbReference>
<dbReference type="Proteomes" id="UP000565441">
    <property type="component" value="Unassembled WGS sequence"/>
</dbReference>
<evidence type="ECO:0000256" key="3">
    <source>
        <dbReference type="SAM" id="MobiDB-lite"/>
    </source>
</evidence>
<organism evidence="5 6">
    <name type="scientific">Tricholomella constricta</name>
    <dbReference type="NCBI Taxonomy" id="117010"/>
    <lineage>
        <taxon>Eukaryota</taxon>
        <taxon>Fungi</taxon>
        <taxon>Dikarya</taxon>
        <taxon>Basidiomycota</taxon>
        <taxon>Agaricomycotina</taxon>
        <taxon>Agaricomycetes</taxon>
        <taxon>Agaricomycetidae</taxon>
        <taxon>Agaricales</taxon>
        <taxon>Tricholomatineae</taxon>
        <taxon>Lyophyllaceae</taxon>
        <taxon>Tricholomella</taxon>
    </lineage>
</organism>
<keyword evidence="4" id="KW-1133">Transmembrane helix</keyword>
<sequence>MAASYQQVSHLNGGTGAVNALLFLREGSILVSGGDDGCLRVWSLGDPPRCEQTIHQQEWGQITDMKCMQNEPDGTISIAVGTGRGLVYTVSLVRDVVVPWFAQFDAQTFCAFTYDVPIESLAYDRLNQRVAVGSQDHQVLLASVRGITLYHMYKISVGTIPRSLHFVGNTNARFVVFGLNDGVMNCFYSQTGGSYKPHTTALGVGGIGSACLSPDRRRLIVSNLNTGAFDLYKFPSRSPYASSTVTSVRRWATQCTFAETAAYGVGGSDDGRVVVFDVTSGKTVDTLIAQVDSTNITDKIQTVASVSIPGGAHIIVGGTTAQSSRIFIWRKDDVVVLIATRIIRTVTNMSPSTDSNQTGGGHSYSICSKLLKLKAASEEAEKQHIAEVVQLRESLEELQTKFDCEAEAVRSSENRLTQAHEALSASILSSLQAKKTYQSELEGRDALVEDLQGVIDGLEARNQDLSERLNLANQERQNILLPIVNASSNLLSCPICQERVMNPVVWPSTCMNRPLQLCTCTSHGCKNNTTSDGRAGFLVNQRTLAAHTKLDKETAAIGRINARDAGAKLHHDATLAAAVDRISASTDAANIPGAVGTPTHRGRFAIERSRKMVQHASDALEAIESLSKRAETVGMSTATAQDQHILENLQALGGLQLLLDTESLNLSTISKVTVPAVSAVYQQAYERLKTTKAYIISSQDTWQQEAQRRVVERKHGTSVYDTKEHFRPIFENTLPVVQLVFLMITACHLILRLPRRGTRWLFIMCHQVIMCTLCMVKAILPIRITATLDKFPRDIRAVIDGFHLDRKYTVYASCPRCHHIHAPTIINSIPLYPERCQSRRYGNSCKELLVRPQTTGKARIRIKVPIRQYIVFHFNDWLGGLLSRSGYEEKMDSAWDKLALPADGRLTDLFHGSMAQSFKGPDGKHFSRSGSLNAGRYLFALSFDFFSPDGVKVGKKQKSVGLITLTCLNIPITERYLPENTYTMIIPGPREPALDAINPYLKPIVDAFEHLWTGVFFEKTCKYALGRMILCAILLVISDLPAARKIGGFAAASANLFCSRCWCTLAKDTYADYQYDKWKMRTGPECRSWAGKFAGAASADEAAQSFKQSGLRSTELLRLPYYDPTRFLIVDLMHNLYLGLIHEHVERIIGYPGKHKHSDGPRHGVRIHISPSDSNPLPGKQKEQTSIRRLISKLSKPLDFDQPVGPKFQKMVDRIADSTHFNSLLYISRGLGCEPRQQKVQALTRKAYSDVILRWRLQQKEEPIVSSHGCLFTKEEMTFIGGVIRRIDKPSWLTRIPPELSSRGQKLKSDEWRIAGLLYLPVALVCLWSQQAKTRALQISAGDIDIDQLSLNRDPHDQKPLPLYPSDEEVDRVELLHATLLLFSAVNVASSRETSARHSARYLALMTDYRRILQEIFPDYKPVQNHHMAMHVHEFLEMYGPAPGWWAFPYERLIGMMQRITTNYKPGEYEETILRTWHRTANFRGLFLKSTTPEVIRQRAHLFQEFVRLQDHGILSADLLLPTDDADDEANDDLETSPAINKTSMPGDISSALSIHVSHSKCIPHTTHFRTFIHHQGVIYTTYQRHQGNSSVFIKGCSVPCIITHIFKLWNTHWVALSGRRPASQDVSDPFSPYPELKMQLWSTEFHEEVIVREISQITGHYATYVAPELGHKQGIVISLRKYGSPDLDEEMSVDYDDSDMLVDESDLVDDRMSIDGEEGINQQMGR</sequence>
<dbReference type="InterPro" id="IPR001680">
    <property type="entry name" value="WD40_rpt"/>
</dbReference>
<evidence type="ECO:0000313" key="6">
    <source>
        <dbReference type="Proteomes" id="UP000565441"/>
    </source>
</evidence>
<dbReference type="InterPro" id="IPR015943">
    <property type="entry name" value="WD40/YVTN_repeat-like_dom_sf"/>
</dbReference>
<dbReference type="PANTHER" id="PTHR46579:SF1">
    <property type="entry name" value="F5_8 TYPE C DOMAIN-CONTAINING PROTEIN"/>
    <property type="match status" value="1"/>
</dbReference>